<evidence type="ECO:0000256" key="1">
    <source>
        <dbReference type="SAM" id="Phobius"/>
    </source>
</evidence>
<organism evidence="2 3">
    <name type="scientific">Vibrio brasiliensis LMG 20546</name>
    <dbReference type="NCBI Taxonomy" id="945543"/>
    <lineage>
        <taxon>Bacteria</taxon>
        <taxon>Pseudomonadati</taxon>
        <taxon>Pseudomonadota</taxon>
        <taxon>Gammaproteobacteria</taxon>
        <taxon>Vibrionales</taxon>
        <taxon>Vibrionaceae</taxon>
        <taxon>Vibrio</taxon>
        <taxon>Vibrio oreintalis group</taxon>
    </lineage>
</organism>
<reference evidence="2 3" key="1">
    <citation type="journal article" date="2012" name="Int. J. Syst. Evol. Microbiol.">
        <title>Vibrio caribbeanicus sp. nov., isolated from the marine sponge Scleritoderma cyanea.</title>
        <authorList>
            <person name="Hoffmann M."/>
            <person name="Monday S.R."/>
            <person name="Allard M.W."/>
            <person name="Strain E.A."/>
            <person name="Whittaker P."/>
            <person name="Naum M."/>
            <person name="McCarthy P.J."/>
            <person name="Lopez J.V."/>
            <person name="Fischer M."/>
            <person name="Brown E.W."/>
        </authorList>
    </citation>
    <scope>NUCLEOTIDE SEQUENCE [LARGE SCALE GENOMIC DNA]</scope>
    <source>
        <strain evidence="2 3">LMG 20546</strain>
    </source>
</reference>
<protein>
    <submittedName>
        <fullName evidence="2">Uncharacterized protein</fullName>
    </submittedName>
</protein>
<keyword evidence="1" id="KW-0812">Transmembrane</keyword>
<evidence type="ECO:0000313" key="2">
    <source>
        <dbReference type="EMBL" id="EGA67477.1"/>
    </source>
</evidence>
<dbReference type="STRING" id="945543.VIBR0546_12602"/>
<keyword evidence="1" id="KW-0472">Membrane</keyword>
<sequence>MDKAAVAVAAAMILNLFIKILYIDKNHFEDML</sequence>
<comment type="caution">
    <text evidence="2">The sequence shown here is derived from an EMBL/GenBank/DDBJ whole genome shotgun (WGS) entry which is preliminary data.</text>
</comment>
<dbReference type="Proteomes" id="UP000004371">
    <property type="component" value="Unassembled WGS sequence"/>
</dbReference>
<name>E8LP15_9VIBR</name>
<accession>E8LP15</accession>
<keyword evidence="1" id="KW-1133">Transmembrane helix</keyword>
<feature type="transmembrane region" description="Helical" evidence="1">
    <location>
        <begin position="6"/>
        <end position="23"/>
    </location>
</feature>
<proteinExistence type="predicted"/>
<dbReference type="AlphaFoldDB" id="E8LP15"/>
<gene>
    <name evidence="2" type="ORF">VIBR0546_12602</name>
</gene>
<dbReference type="EMBL" id="AEVS01000008">
    <property type="protein sequence ID" value="EGA67477.1"/>
    <property type="molecule type" value="Genomic_DNA"/>
</dbReference>
<keyword evidence="3" id="KW-1185">Reference proteome</keyword>
<evidence type="ECO:0000313" key="3">
    <source>
        <dbReference type="Proteomes" id="UP000004371"/>
    </source>
</evidence>